<dbReference type="InterPro" id="IPR001647">
    <property type="entry name" value="HTH_TetR"/>
</dbReference>
<dbReference type="Pfam" id="PF00440">
    <property type="entry name" value="TetR_N"/>
    <property type="match status" value="1"/>
</dbReference>
<dbReference type="AlphaFoldDB" id="A0A3L7ATX5"/>
<feature type="DNA-binding region" description="H-T-H motif" evidence="4">
    <location>
        <begin position="38"/>
        <end position="57"/>
    </location>
</feature>
<dbReference type="InterPro" id="IPR036271">
    <property type="entry name" value="Tet_transcr_reg_TetR-rel_C_sf"/>
</dbReference>
<dbReference type="Pfam" id="PF16925">
    <property type="entry name" value="TetR_C_13"/>
    <property type="match status" value="1"/>
</dbReference>
<dbReference type="SUPFAM" id="SSF46689">
    <property type="entry name" value="Homeodomain-like"/>
    <property type="match status" value="1"/>
</dbReference>
<protein>
    <submittedName>
        <fullName evidence="6">TetR/AcrR family transcriptional regulator</fullName>
    </submittedName>
</protein>
<organism evidence="6 7">
    <name type="scientific">Mycetocola lacteus</name>
    <dbReference type="NCBI Taxonomy" id="76637"/>
    <lineage>
        <taxon>Bacteria</taxon>
        <taxon>Bacillati</taxon>
        <taxon>Actinomycetota</taxon>
        <taxon>Actinomycetes</taxon>
        <taxon>Micrococcales</taxon>
        <taxon>Microbacteriaceae</taxon>
        <taxon>Mycetocola</taxon>
    </lineage>
</organism>
<keyword evidence="1" id="KW-0805">Transcription regulation</keyword>
<evidence type="ECO:0000259" key="5">
    <source>
        <dbReference type="PROSITE" id="PS50977"/>
    </source>
</evidence>
<gene>
    <name evidence="6" type="ORF">D9V34_06970</name>
</gene>
<dbReference type="EMBL" id="RCUY01000005">
    <property type="protein sequence ID" value="RLP82980.1"/>
    <property type="molecule type" value="Genomic_DNA"/>
</dbReference>
<evidence type="ECO:0000313" key="7">
    <source>
        <dbReference type="Proteomes" id="UP000269438"/>
    </source>
</evidence>
<feature type="domain" description="HTH tetR-type" evidence="5">
    <location>
        <begin position="15"/>
        <end position="75"/>
    </location>
</feature>
<keyword evidence="3" id="KW-0804">Transcription</keyword>
<accession>A0A3L7ATX5</accession>
<dbReference type="InterPro" id="IPR011075">
    <property type="entry name" value="TetR_C"/>
</dbReference>
<dbReference type="RefSeq" id="WP_121688118.1">
    <property type="nucleotide sequence ID" value="NZ_RCUY01000005.1"/>
</dbReference>
<dbReference type="PANTHER" id="PTHR47506">
    <property type="entry name" value="TRANSCRIPTIONAL REGULATORY PROTEIN"/>
    <property type="match status" value="1"/>
</dbReference>
<evidence type="ECO:0000256" key="4">
    <source>
        <dbReference type="PROSITE-ProRule" id="PRU00335"/>
    </source>
</evidence>
<sequence>MTSAEELLPATAKGRATRDRIVDAAADLMLAHGVQGATNPEIRAAAKVSGSQLSLYFPDKESLVRAVLARRGDQVIDLLHTTAHGDLDSIAALRSWAAFYTERPNSWEGGCRFGSLAGDVLKSDLNLTADVTDGFDRWHAVFESGLTTMRERGDLRADAQPATLATILLAAFQGGMLLAQAQHSIDPLATALEGAIDFVASFGPRD</sequence>
<comment type="caution">
    <text evidence="6">The sequence shown here is derived from an EMBL/GenBank/DDBJ whole genome shotgun (WGS) entry which is preliminary data.</text>
</comment>
<dbReference type="InterPro" id="IPR009057">
    <property type="entry name" value="Homeodomain-like_sf"/>
</dbReference>
<evidence type="ECO:0000256" key="3">
    <source>
        <dbReference type="ARBA" id="ARBA00023163"/>
    </source>
</evidence>
<dbReference type="Proteomes" id="UP000269438">
    <property type="component" value="Unassembled WGS sequence"/>
</dbReference>
<dbReference type="SUPFAM" id="SSF48498">
    <property type="entry name" value="Tetracyclin repressor-like, C-terminal domain"/>
    <property type="match status" value="1"/>
</dbReference>
<dbReference type="Gene3D" id="1.10.357.10">
    <property type="entry name" value="Tetracycline Repressor, domain 2"/>
    <property type="match status" value="1"/>
</dbReference>
<dbReference type="OrthoDB" id="4567939at2"/>
<dbReference type="GO" id="GO:0003677">
    <property type="term" value="F:DNA binding"/>
    <property type="evidence" value="ECO:0007669"/>
    <property type="project" value="UniProtKB-UniRule"/>
</dbReference>
<keyword evidence="2 4" id="KW-0238">DNA-binding</keyword>
<name>A0A3L7ATX5_9MICO</name>
<dbReference type="PANTHER" id="PTHR47506:SF1">
    <property type="entry name" value="HTH-TYPE TRANSCRIPTIONAL REGULATOR YJDC"/>
    <property type="match status" value="1"/>
</dbReference>
<dbReference type="PROSITE" id="PS50977">
    <property type="entry name" value="HTH_TETR_2"/>
    <property type="match status" value="1"/>
</dbReference>
<proteinExistence type="predicted"/>
<reference evidence="6 7" key="1">
    <citation type="submission" date="2018-10" db="EMBL/GenBank/DDBJ databases">
        <authorList>
            <person name="Li J."/>
        </authorList>
    </citation>
    <scope>NUCLEOTIDE SEQUENCE [LARGE SCALE GENOMIC DNA]</scope>
    <source>
        <strain evidence="6 7">JCM 11654</strain>
    </source>
</reference>
<evidence type="ECO:0000313" key="6">
    <source>
        <dbReference type="EMBL" id="RLP82980.1"/>
    </source>
</evidence>
<keyword evidence="7" id="KW-1185">Reference proteome</keyword>
<evidence type="ECO:0000256" key="2">
    <source>
        <dbReference type="ARBA" id="ARBA00023125"/>
    </source>
</evidence>
<evidence type="ECO:0000256" key="1">
    <source>
        <dbReference type="ARBA" id="ARBA00023015"/>
    </source>
</evidence>